<proteinExistence type="predicted"/>
<reference evidence="6 7" key="1">
    <citation type="journal article" date="2016" name="Mol. Biol. Evol.">
        <title>Comparative Genomics of Early-Diverging Mushroom-Forming Fungi Provides Insights into the Origins of Lignocellulose Decay Capabilities.</title>
        <authorList>
            <person name="Nagy L.G."/>
            <person name="Riley R."/>
            <person name="Tritt A."/>
            <person name="Adam C."/>
            <person name="Daum C."/>
            <person name="Floudas D."/>
            <person name="Sun H."/>
            <person name="Yadav J.S."/>
            <person name="Pangilinan J."/>
            <person name="Larsson K.H."/>
            <person name="Matsuura K."/>
            <person name="Barry K."/>
            <person name="Labutti K."/>
            <person name="Kuo R."/>
            <person name="Ohm R.A."/>
            <person name="Bhattacharya S.S."/>
            <person name="Shirouzu T."/>
            <person name="Yoshinaga Y."/>
            <person name="Martin F.M."/>
            <person name="Grigoriev I.V."/>
            <person name="Hibbett D.S."/>
        </authorList>
    </citation>
    <scope>NUCLEOTIDE SEQUENCE [LARGE SCALE GENOMIC DNA]</scope>
    <source>
        <strain evidence="6 7">TUFC12733</strain>
    </source>
</reference>
<feature type="transmembrane region" description="Helical" evidence="5">
    <location>
        <begin position="43"/>
        <end position="67"/>
    </location>
</feature>
<sequence>MSLKAIPALLFHTAAASIMIWAYSSLSLSPMHPIIMSRKGGHWGFLTIQGLGFATVTVGLGLVCDLLPGLKSLNTMKRYFQMISIALACTISSIYWSLLFFAPGLILPRLPHAATNPMSIVPGEPSSESRLIRIPLHLDLALHAAPGLSMALDFFLFEKRYTRDQAWRQAPLMVLLFVFWYGGLTEYLGVLNDGIMPYPFLTLSPLPIRAAIYSGAGLLAYLSFQFLNTLHPGRPLMAQIGLMQDEAQPIHHKTEKKSD</sequence>
<evidence type="ECO:0000313" key="7">
    <source>
        <dbReference type="Proteomes" id="UP000076738"/>
    </source>
</evidence>
<dbReference type="PANTHER" id="PTHR10989">
    <property type="entry name" value="ANDROGEN-INDUCED PROTEIN 1-RELATED"/>
    <property type="match status" value="1"/>
</dbReference>
<dbReference type="InterPro" id="IPR006838">
    <property type="entry name" value="ADTRP_AIG1"/>
</dbReference>
<feature type="transmembrane region" description="Helical" evidence="5">
    <location>
        <begin position="210"/>
        <end position="227"/>
    </location>
</feature>
<evidence type="ECO:0000256" key="4">
    <source>
        <dbReference type="ARBA" id="ARBA00023136"/>
    </source>
</evidence>
<feature type="transmembrane region" description="Helical" evidence="5">
    <location>
        <begin position="140"/>
        <end position="158"/>
    </location>
</feature>
<name>A0A167LL90_CALVF</name>
<keyword evidence="4 5" id="KW-0472">Membrane</keyword>
<organism evidence="6 7">
    <name type="scientific">Calocera viscosa (strain TUFC12733)</name>
    <dbReference type="NCBI Taxonomy" id="1330018"/>
    <lineage>
        <taxon>Eukaryota</taxon>
        <taxon>Fungi</taxon>
        <taxon>Dikarya</taxon>
        <taxon>Basidiomycota</taxon>
        <taxon>Agaricomycotina</taxon>
        <taxon>Dacrymycetes</taxon>
        <taxon>Dacrymycetales</taxon>
        <taxon>Dacrymycetaceae</taxon>
        <taxon>Calocera</taxon>
    </lineage>
</organism>
<evidence type="ECO:0000256" key="2">
    <source>
        <dbReference type="ARBA" id="ARBA00022692"/>
    </source>
</evidence>
<evidence type="ECO:0000256" key="1">
    <source>
        <dbReference type="ARBA" id="ARBA00004127"/>
    </source>
</evidence>
<feature type="transmembrane region" description="Helical" evidence="5">
    <location>
        <begin position="170"/>
        <end position="190"/>
    </location>
</feature>
<dbReference type="Pfam" id="PF04750">
    <property type="entry name" value="Far-17a_AIG1"/>
    <property type="match status" value="1"/>
</dbReference>
<evidence type="ECO:0008006" key="8">
    <source>
        <dbReference type="Google" id="ProtNLM"/>
    </source>
</evidence>
<dbReference type="GO" id="GO:0016020">
    <property type="term" value="C:membrane"/>
    <property type="evidence" value="ECO:0007669"/>
    <property type="project" value="InterPro"/>
</dbReference>
<dbReference type="PANTHER" id="PTHR10989:SF16">
    <property type="entry name" value="AT02829P-RELATED"/>
    <property type="match status" value="1"/>
</dbReference>
<feature type="transmembrane region" description="Helical" evidence="5">
    <location>
        <begin position="5"/>
        <end position="23"/>
    </location>
</feature>
<accession>A0A167LL90</accession>
<feature type="transmembrane region" description="Helical" evidence="5">
    <location>
        <begin position="79"/>
        <end position="102"/>
    </location>
</feature>
<gene>
    <name evidence="6" type="ORF">CALVIDRAFT_598864</name>
</gene>
<dbReference type="AlphaFoldDB" id="A0A167LL90"/>
<dbReference type="OrthoDB" id="1898221at2759"/>
<keyword evidence="7" id="KW-1185">Reference proteome</keyword>
<comment type="subcellular location">
    <subcellularLocation>
        <location evidence="1">Endomembrane system</location>
        <topology evidence="1">Multi-pass membrane protein</topology>
    </subcellularLocation>
</comment>
<evidence type="ECO:0000256" key="5">
    <source>
        <dbReference type="SAM" id="Phobius"/>
    </source>
</evidence>
<keyword evidence="3 5" id="KW-1133">Transmembrane helix</keyword>
<evidence type="ECO:0000313" key="6">
    <source>
        <dbReference type="EMBL" id="KZO95803.1"/>
    </source>
</evidence>
<dbReference type="EMBL" id="KV417287">
    <property type="protein sequence ID" value="KZO95803.1"/>
    <property type="molecule type" value="Genomic_DNA"/>
</dbReference>
<dbReference type="GO" id="GO:0012505">
    <property type="term" value="C:endomembrane system"/>
    <property type="evidence" value="ECO:0007669"/>
    <property type="project" value="UniProtKB-SubCell"/>
</dbReference>
<protein>
    <recommendedName>
        <fullName evidence="8">FAR-17a/AIG1-like protein</fullName>
    </recommendedName>
</protein>
<keyword evidence="2 5" id="KW-0812">Transmembrane</keyword>
<evidence type="ECO:0000256" key="3">
    <source>
        <dbReference type="ARBA" id="ARBA00022989"/>
    </source>
</evidence>
<dbReference type="Proteomes" id="UP000076738">
    <property type="component" value="Unassembled WGS sequence"/>
</dbReference>